<comment type="caution">
    <text evidence="1">The sequence shown here is derived from an EMBL/GenBank/DDBJ whole genome shotgun (WGS) entry which is preliminary data.</text>
</comment>
<accession>A0ACC3B880</accession>
<sequence length="368" mass="39735">MRRKFINLKVTLSVSTGGGVPGAKKDIRLGDVVVSYPNGIYPGVVQFDYGKLKGGRSRGFEMKCQRKSMKLRANSARGFSASGNLGPAVLEQLLNAGFEVNVLTRENKDSKFDRRAKVTQVDYNSFESLTSALAGQDVVVNTLGAGTIPREVHLRLVDAAVAAKVQRFIPSEFGSDTTNPEAAKLPVYGDKVGVQQHLKEASEKSGGTFTYTLLINGPFLDWGLKSGFLLNLAGPEAELYDGGDRKISATTLAGVGKGIAGVIRNLDATKNRTVYIREAEITQNQLLKLSKKQLATKVVSTDQLEKDAFAELQKPSPNLGVFAYNLIKRTIFGDGYGSQFPAENVFNDILGVGSLSEAEVEDIVVQHS</sequence>
<dbReference type="Proteomes" id="UP001177260">
    <property type="component" value="Unassembled WGS sequence"/>
</dbReference>
<reference evidence="1 2" key="1">
    <citation type="journal article" date="2023" name="ACS Omega">
        <title>Identification of the Neoaspergillic Acid Biosynthesis Gene Cluster by Establishing an In Vitro CRISPR-Ribonucleoprotein Genetic System in Aspergillus melleus.</title>
        <authorList>
            <person name="Yuan B."/>
            <person name="Grau M.F."/>
            <person name="Murata R.M."/>
            <person name="Torok T."/>
            <person name="Venkateswaran K."/>
            <person name="Stajich J.E."/>
            <person name="Wang C.C.C."/>
        </authorList>
    </citation>
    <scope>NUCLEOTIDE SEQUENCE [LARGE SCALE GENOMIC DNA]</scope>
    <source>
        <strain evidence="1 2">IMV 1140</strain>
    </source>
</reference>
<evidence type="ECO:0000313" key="1">
    <source>
        <dbReference type="EMBL" id="KAK1146583.1"/>
    </source>
</evidence>
<proteinExistence type="predicted"/>
<gene>
    <name evidence="1" type="ORF">N8T08_003013</name>
</gene>
<dbReference type="EMBL" id="JAOPJF010000017">
    <property type="protein sequence ID" value="KAK1146583.1"/>
    <property type="molecule type" value="Genomic_DNA"/>
</dbReference>
<protein>
    <submittedName>
        <fullName evidence="1">Uncharacterized protein</fullName>
    </submittedName>
</protein>
<name>A0ACC3B880_9EURO</name>
<organism evidence="1 2">
    <name type="scientific">Aspergillus melleus</name>
    <dbReference type="NCBI Taxonomy" id="138277"/>
    <lineage>
        <taxon>Eukaryota</taxon>
        <taxon>Fungi</taxon>
        <taxon>Dikarya</taxon>
        <taxon>Ascomycota</taxon>
        <taxon>Pezizomycotina</taxon>
        <taxon>Eurotiomycetes</taxon>
        <taxon>Eurotiomycetidae</taxon>
        <taxon>Eurotiales</taxon>
        <taxon>Aspergillaceae</taxon>
        <taxon>Aspergillus</taxon>
        <taxon>Aspergillus subgen. Circumdati</taxon>
    </lineage>
</organism>
<evidence type="ECO:0000313" key="2">
    <source>
        <dbReference type="Proteomes" id="UP001177260"/>
    </source>
</evidence>
<keyword evidence="2" id="KW-1185">Reference proteome</keyword>